<keyword evidence="2" id="KW-1133">Transmembrane helix</keyword>
<reference evidence="4" key="1">
    <citation type="submission" date="2017-08" db="EMBL/GenBank/DDBJ databases">
        <title>Draft Genome Sequence of Kocuria varians 80.</title>
        <authorList>
            <person name="Minaev M."/>
            <person name="Kurbakov K.A."/>
            <person name="Solodovnikova G.I."/>
            <person name="Kuznetsova O.A."/>
            <person name="Lisitsyn A.B."/>
        </authorList>
    </citation>
    <scope>NUCLEOTIDE SEQUENCE [LARGE SCALE GENOMIC DNA]</scope>
    <source>
        <strain evidence="4">80</strain>
    </source>
</reference>
<feature type="compositionally biased region" description="Polar residues" evidence="1">
    <location>
        <begin position="1"/>
        <end position="16"/>
    </location>
</feature>
<sequence>MTQQVRNTSERASQPNPGRGEPRRNAPRQHSWRVVDIVVASVLAAVCAVVFWLWSNLLAPAVSAGSVAYPPAGGLIVGGWLVAGTLGALIIRKPGAAIFCELLAAVLEMFLGTHAGWLVVLSGVIQGLGVEIVFLLTRYRSFGLLTATAGGAVSGLFLAVSENILYNYEWATDQKLVYAVFTTLSGAVIAGALMWLVVRALQATGVLSALASGAARRR</sequence>
<dbReference type="Proteomes" id="UP000216825">
    <property type="component" value="Chromosome"/>
</dbReference>
<proteinExistence type="predicted"/>
<evidence type="ECO:0000313" key="4">
    <source>
        <dbReference type="Proteomes" id="UP000216825"/>
    </source>
</evidence>
<dbReference type="Pfam" id="PF09819">
    <property type="entry name" value="ABC_cobalt"/>
    <property type="match status" value="1"/>
</dbReference>
<feature type="transmembrane region" description="Helical" evidence="2">
    <location>
        <begin position="34"/>
        <end position="55"/>
    </location>
</feature>
<dbReference type="EMBL" id="CP059343">
    <property type="protein sequence ID" value="QMS55624.1"/>
    <property type="molecule type" value="Genomic_DNA"/>
</dbReference>
<gene>
    <name evidence="3" type="primary">ykoE</name>
    <name evidence="3" type="ORF">CIB50_0000310</name>
</gene>
<evidence type="ECO:0000256" key="1">
    <source>
        <dbReference type="SAM" id="MobiDB-lite"/>
    </source>
</evidence>
<evidence type="ECO:0000313" key="3">
    <source>
        <dbReference type="EMBL" id="QMS55624.1"/>
    </source>
</evidence>
<dbReference type="PIRSF" id="PIRSF037394">
    <property type="entry name" value="ABC_thiamine-permease_YkoE_prd"/>
    <property type="match status" value="1"/>
</dbReference>
<dbReference type="KEGG" id="kvr:CIB50_0000310"/>
<feature type="transmembrane region" description="Helical" evidence="2">
    <location>
        <begin position="176"/>
        <end position="198"/>
    </location>
</feature>
<keyword evidence="4" id="KW-1185">Reference proteome</keyword>
<feature type="transmembrane region" description="Helical" evidence="2">
    <location>
        <begin position="95"/>
        <end position="111"/>
    </location>
</feature>
<reference evidence="3 4" key="2">
    <citation type="submission" date="2020-07" db="EMBL/GenBank/DDBJ databases">
        <title>Genome of starter culture bacteria Kocuria salsicia reveals its technological properties and safety for usage in meat industry.</title>
        <authorList>
            <person name="Michael M."/>
            <person name="Konstantin K."/>
            <person name="Evgenii K."/>
            <person name="Galina S."/>
            <person name="Oksana K."/>
            <person name="Andrei L."/>
        </authorList>
    </citation>
    <scope>NUCLEOTIDE SEQUENCE [LARGE SCALE GENOMIC DNA]</scope>
    <source>
        <strain evidence="3 4">80</strain>
    </source>
</reference>
<name>A0A7D7L206_KOCVA</name>
<dbReference type="InterPro" id="IPR017195">
    <property type="entry name" value="ABC_thiamin-permease_prd"/>
</dbReference>
<dbReference type="AlphaFoldDB" id="A0A7D7L206"/>
<feature type="transmembrane region" description="Helical" evidence="2">
    <location>
        <begin position="67"/>
        <end position="88"/>
    </location>
</feature>
<feature type="region of interest" description="Disordered" evidence="1">
    <location>
        <begin position="1"/>
        <end position="27"/>
    </location>
</feature>
<evidence type="ECO:0000256" key="2">
    <source>
        <dbReference type="SAM" id="Phobius"/>
    </source>
</evidence>
<keyword evidence="2" id="KW-0812">Transmembrane</keyword>
<accession>A0A7D7L206</accession>
<protein>
    <submittedName>
        <fullName evidence="3">HMP/thiamine permease protein YkoE</fullName>
    </submittedName>
</protein>
<organism evidence="3 4">
    <name type="scientific">Kocuria varians</name>
    <name type="common">Micrococcus varians</name>
    <dbReference type="NCBI Taxonomy" id="1272"/>
    <lineage>
        <taxon>Bacteria</taxon>
        <taxon>Bacillati</taxon>
        <taxon>Actinomycetota</taxon>
        <taxon>Actinomycetes</taxon>
        <taxon>Micrococcales</taxon>
        <taxon>Micrococcaceae</taxon>
        <taxon>Kocuria</taxon>
    </lineage>
</organism>
<keyword evidence="2" id="KW-0472">Membrane</keyword>
<feature type="transmembrane region" description="Helical" evidence="2">
    <location>
        <begin position="144"/>
        <end position="164"/>
    </location>
</feature>
<dbReference type="RefSeq" id="WP_055084595.1">
    <property type="nucleotide sequence ID" value="NZ_CP059343.1"/>
</dbReference>